<reference evidence="1 2" key="1">
    <citation type="submission" date="2018-08" db="EMBL/GenBank/DDBJ databases">
        <title>Sequencing the genomes of 1000 actinobacteria strains.</title>
        <authorList>
            <person name="Klenk H.-P."/>
        </authorList>
    </citation>
    <scope>NUCLEOTIDE SEQUENCE [LARGE SCALE GENOMIC DNA]</scope>
    <source>
        <strain evidence="1 2">DSM 44099</strain>
    </source>
</reference>
<name>A0A3D9ZY79_9ACTN</name>
<comment type="caution">
    <text evidence="1">The sequence shown here is derived from an EMBL/GenBank/DDBJ whole genome shotgun (WGS) entry which is preliminary data.</text>
</comment>
<gene>
    <name evidence="1" type="ORF">DFJ67_7660</name>
</gene>
<keyword evidence="2" id="KW-1185">Reference proteome</keyword>
<dbReference type="SUPFAM" id="SSF52540">
    <property type="entry name" value="P-loop containing nucleoside triphosphate hydrolases"/>
    <property type="match status" value="2"/>
</dbReference>
<evidence type="ECO:0000313" key="2">
    <source>
        <dbReference type="Proteomes" id="UP000256913"/>
    </source>
</evidence>
<dbReference type="AlphaFoldDB" id="A0A3D9ZY79"/>
<evidence type="ECO:0000313" key="1">
    <source>
        <dbReference type="EMBL" id="REG01575.1"/>
    </source>
</evidence>
<dbReference type="GO" id="GO:0016301">
    <property type="term" value="F:kinase activity"/>
    <property type="evidence" value="ECO:0007669"/>
    <property type="project" value="UniProtKB-KW"/>
</dbReference>
<dbReference type="Proteomes" id="UP000256913">
    <property type="component" value="Unassembled WGS sequence"/>
</dbReference>
<dbReference type="Gene3D" id="3.40.50.300">
    <property type="entry name" value="P-loop containing nucleotide triphosphate hydrolases"/>
    <property type="match status" value="2"/>
</dbReference>
<dbReference type="InterPro" id="IPR027417">
    <property type="entry name" value="P-loop_NTPase"/>
</dbReference>
<keyword evidence="1" id="KW-0808">Transferase</keyword>
<keyword evidence="1" id="KW-0418">Kinase</keyword>
<dbReference type="EMBL" id="QUMQ01000001">
    <property type="protein sequence ID" value="REG01575.1"/>
    <property type="molecule type" value="Genomic_DNA"/>
</dbReference>
<accession>A0A3D9ZY79</accession>
<sequence length="371" mass="39423">MLWICGPSGVGKTTVGFALFEELSRAGIAIAFVDLDQLGLCYPAPPHDPRNHRLRARNLSEAWSAFAAAGARCLVVSGLVDDAAEVRRHAELLPDSDVTVCRLRVGHDELRGRIARRGSFVDQTEEAIRNADALDRSDFADLVVDTSGTAVAKLVARIRDSGWPGTVAPPAALPAPPSTPPPVPRPAAFPVLLVCGPPAVGKSTVGYEIFRRVVGDGIPAAYVDLAQIGFCRPSTDRHRLTAPLLARLWPGFHAAGAQCLVLSGSVADAEALDRYRAALPSARWSVCRLRAEPGTLAERVELRGQGGGPAIAGDELRGRPPEELHRRAAQAVEVAAALDRADIGDLRVDTDGREVADLADLVRDRLGGWPG</sequence>
<protein>
    <submittedName>
        <fullName evidence="1">Adenylylsulfate kinase-like enzyme</fullName>
    </submittedName>
</protein>
<organism evidence="1 2">
    <name type="scientific">Asanoa ferruginea</name>
    <dbReference type="NCBI Taxonomy" id="53367"/>
    <lineage>
        <taxon>Bacteria</taxon>
        <taxon>Bacillati</taxon>
        <taxon>Actinomycetota</taxon>
        <taxon>Actinomycetes</taxon>
        <taxon>Micromonosporales</taxon>
        <taxon>Micromonosporaceae</taxon>
        <taxon>Asanoa</taxon>
    </lineage>
</organism>
<proteinExistence type="predicted"/>